<accession>A0A243RF69</accession>
<dbReference type="PANTHER" id="PTHR30390">
    <property type="entry name" value="SEDOHEPTULOSE 7-PHOSPHATE ISOMERASE / DNAA INITIATOR-ASSOCIATING FACTOR FOR REPLICATION INITIATION"/>
    <property type="match status" value="1"/>
</dbReference>
<reference evidence="2 3" key="1">
    <citation type="submission" date="2017-05" db="EMBL/GenBank/DDBJ databases">
        <title>Biotechnological potential of actinobacteria isolated from South African environments.</title>
        <authorList>
            <person name="Le Roes-Hill M."/>
            <person name="Prins A."/>
            <person name="Durrell K.A."/>
        </authorList>
    </citation>
    <scope>NUCLEOTIDE SEQUENCE [LARGE SCALE GENOMIC DNA]</scope>
    <source>
        <strain evidence="2">M26</strain>
    </source>
</reference>
<sequence length="183" mass="18683">MHPHLSRLSTALSAVNADSATIVVWGRKLAAVLSGGGRLLVCGNGGSAAEAQHLTAELVGRFRVDRPPYAAIPLHADTSTVTAISNDFGAEEVYARQVRAHGRSGDILMCLSTSGASENVLAAALAAREAGVVTWALTGPAPNALAALCDDVLAVPAEDAATVQEVHLAVIHMLCDAVEEAAG</sequence>
<dbReference type="EMBL" id="NGFP01000138">
    <property type="protein sequence ID" value="OUC93384.1"/>
    <property type="molecule type" value="Genomic_DNA"/>
</dbReference>
<dbReference type="InterPro" id="IPR035461">
    <property type="entry name" value="GmhA/DiaA"/>
</dbReference>
<dbReference type="GO" id="GO:0016853">
    <property type="term" value="F:isomerase activity"/>
    <property type="evidence" value="ECO:0007669"/>
    <property type="project" value="UniProtKB-KW"/>
</dbReference>
<evidence type="ECO:0000313" key="2">
    <source>
        <dbReference type="EMBL" id="OUC93384.1"/>
    </source>
</evidence>
<organism evidence="2 3">
    <name type="scientific">Streptosporangium minutum</name>
    <dbReference type="NCBI Taxonomy" id="569862"/>
    <lineage>
        <taxon>Bacteria</taxon>
        <taxon>Bacillati</taxon>
        <taxon>Actinomycetota</taxon>
        <taxon>Actinomycetes</taxon>
        <taxon>Streptosporangiales</taxon>
        <taxon>Streptosporangiaceae</taxon>
        <taxon>Streptosporangium</taxon>
    </lineage>
</organism>
<dbReference type="RefSeq" id="WP_086576253.1">
    <property type="nucleotide sequence ID" value="NZ_NGFP01000138.1"/>
</dbReference>
<feature type="domain" description="SIS" evidence="1">
    <location>
        <begin position="29"/>
        <end position="183"/>
    </location>
</feature>
<evidence type="ECO:0000313" key="3">
    <source>
        <dbReference type="Proteomes" id="UP000194761"/>
    </source>
</evidence>
<dbReference type="InterPro" id="IPR050099">
    <property type="entry name" value="SIS_GmhA/DiaA_subfam"/>
</dbReference>
<dbReference type="GO" id="GO:0097367">
    <property type="term" value="F:carbohydrate derivative binding"/>
    <property type="evidence" value="ECO:0007669"/>
    <property type="project" value="InterPro"/>
</dbReference>
<comment type="caution">
    <text evidence="2">The sequence shown here is derived from an EMBL/GenBank/DDBJ whole genome shotgun (WGS) entry which is preliminary data.</text>
</comment>
<name>A0A243RF69_9ACTN</name>
<dbReference type="PANTHER" id="PTHR30390:SF6">
    <property type="entry name" value="DNAA INITIATOR-ASSOCIATING PROTEIN DIAA"/>
    <property type="match status" value="1"/>
</dbReference>
<dbReference type="SUPFAM" id="SSF53697">
    <property type="entry name" value="SIS domain"/>
    <property type="match status" value="1"/>
</dbReference>
<proteinExistence type="predicted"/>
<keyword evidence="2" id="KW-0413">Isomerase</keyword>
<dbReference type="CDD" id="cd05006">
    <property type="entry name" value="SIS_GmhA"/>
    <property type="match status" value="1"/>
</dbReference>
<evidence type="ECO:0000259" key="1">
    <source>
        <dbReference type="PROSITE" id="PS51464"/>
    </source>
</evidence>
<dbReference type="GO" id="GO:1901135">
    <property type="term" value="P:carbohydrate derivative metabolic process"/>
    <property type="evidence" value="ECO:0007669"/>
    <property type="project" value="InterPro"/>
</dbReference>
<gene>
    <name evidence="2" type="ORF">CA984_26435</name>
</gene>
<dbReference type="Pfam" id="PF13580">
    <property type="entry name" value="SIS_2"/>
    <property type="match status" value="1"/>
</dbReference>
<dbReference type="AlphaFoldDB" id="A0A243RF69"/>
<dbReference type="Proteomes" id="UP000194761">
    <property type="component" value="Unassembled WGS sequence"/>
</dbReference>
<protein>
    <submittedName>
        <fullName evidence="2">Phosphoheptose isomerase</fullName>
    </submittedName>
</protein>
<dbReference type="PROSITE" id="PS51464">
    <property type="entry name" value="SIS"/>
    <property type="match status" value="1"/>
</dbReference>
<keyword evidence="3" id="KW-1185">Reference proteome</keyword>
<dbReference type="InterPro" id="IPR001347">
    <property type="entry name" value="SIS_dom"/>
</dbReference>
<dbReference type="InterPro" id="IPR046348">
    <property type="entry name" value="SIS_dom_sf"/>
</dbReference>
<dbReference type="Gene3D" id="3.40.50.10490">
    <property type="entry name" value="Glucose-6-phosphate isomerase like protein, domain 1"/>
    <property type="match status" value="1"/>
</dbReference>